<dbReference type="InterPro" id="IPR018110">
    <property type="entry name" value="Mandel_Rmase/mucon_lact_enz_CS"/>
</dbReference>
<dbReference type="SFLD" id="SFLDS00001">
    <property type="entry name" value="Enolase"/>
    <property type="match status" value="1"/>
</dbReference>
<dbReference type="InterPro" id="IPR034593">
    <property type="entry name" value="DgoD-like"/>
</dbReference>
<proteinExistence type="predicted"/>
<dbReference type="GO" id="GO:0046872">
    <property type="term" value="F:metal ion binding"/>
    <property type="evidence" value="ECO:0007669"/>
    <property type="project" value="UniProtKB-KW"/>
</dbReference>
<evidence type="ECO:0000256" key="1">
    <source>
        <dbReference type="ARBA" id="ARBA00022723"/>
    </source>
</evidence>
<sequence length="372" mass="41492">MKIAKIEVFHLRPRFSFLKMTTDEGLVGWGEAVVEGRSRTVEMAVKELEPHLIGQDPRRIEHLWQAMYRGTFYRGGPILCSAISGIEQALWDILGKSLGVPVYQLLGGAVRERIRMYKGVGGDYAEQAYENAKRWKEQGFTMMKTGIEAMAHVMETPAWIAKQVERIEAIRDAIGPDCDLGVDFHGRISPALAIRLAKELERFQLIFIEEPCLPENVDTLSTIARSTTTPIATGERLFTKWAFREVLEKQAAAIVQPDLAHCGGILEGKKIAAMAETYYAGFAPHNPLGPINLAASIQLSANVPNFLAQEHAVLGEGYLKQPFVVKNGYVELPKDPGLGIEVDEDAIQELRYEGDWDTPRWFHADDGSVADW</sequence>
<dbReference type="InterPro" id="IPR013341">
    <property type="entry name" value="Mandelate_racemase_N_dom"/>
</dbReference>
<dbReference type="InterPro" id="IPR013342">
    <property type="entry name" value="Mandelate_racemase_C"/>
</dbReference>
<keyword evidence="5" id="KW-1185">Reference proteome</keyword>
<dbReference type="InterPro" id="IPR036849">
    <property type="entry name" value="Enolase-like_C_sf"/>
</dbReference>
<dbReference type="PANTHER" id="PTHR48080">
    <property type="entry name" value="D-GALACTONATE DEHYDRATASE-RELATED"/>
    <property type="match status" value="1"/>
</dbReference>
<protein>
    <submittedName>
        <fullName evidence="4">Galactonate dehydratase</fullName>
        <ecNumber evidence="4">4.2.1.6</ecNumber>
    </submittedName>
</protein>
<dbReference type="Gene3D" id="3.30.390.10">
    <property type="entry name" value="Enolase-like, N-terminal domain"/>
    <property type="match status" value="1"/>
</dbReference>
<dbReference type="SMART" id="SM00922">
    <property type="entry name" value="MR_MLE"/>
    <property type="match status" value="1"/>
</dbReference>
<keyword evidence="2 4" id="KW-0456">Lyase</keyword>
<reference evidence="4 5" key="1">
    <citation type="submission" date="2020-08" db="EMBL/GenBank/DDBJ databases">
        <title>Cohnella phylogeny.</title>
        <authorList>
            <person name="Dunlap C."/>
        </authorList>
    </citation>
    <scope>NUCLEOTIDE SEQUENCE [LARGE SCALE GENOMIC DNA]</scope>
    <source>
        <strain evidence="4 5">CBP 2801</strain>
    </source>
</reference>
<dbReference type="GO" id="GO:0008869">
    <property type="term" value="F:galactonate dehydratase activity"/>
    <property type="evidence" value="ECO:0007669"/>
    <property type="project" value="UniProtKB-EC"/>
</dbReference>
<organism evidence="4 5">
    <name type="scientific">Cohnella zeiphila</name>
    <dbReference type="NCBI Taxonomy" id="2761120"/>
    <lineage>
        <taxon>Bacteria</taxon>
        <taxon>Bacillati</taxon>
        <taxon>Bacillota</taxon>
        <taxon>Bacilli</taxon>
        <taxon>Bacillales</taxon>
        <taxon>Paenibacillaceae</taxon>
        <taxon>Cohnella</taxon>
    </lineage>
</organism>
<dbReference type="SFLD" id="SFLDG00179">
    <property type="entry name" value="mandelate_racemase"/>
    <property type="match status" value="1"/>
</dbReference>
<dbReference type="InterPro" id="IPR029065">
    <property type="entry name" value="Enolase_C-like"/>
</dbReference>
<comment type="caution">
    <text evidence="4">The sequence shown here is derived from an EMBL/GenBank/DDBJ whole genome shotgun (WGS) entry which is preliminary data.</text>
</comment>
<dbReference type="EMBL" id="JACJVO010000009">
    <property type="protein sequence ID" value="MBB6730928.1"/>
    <property type="molecule type" value="Genomic_DNA"/>
</dbReference>
<dbReference type="EC" id="4.2.1.6" evidence="4"/>
<dbReference type="PROSITE" id="PS00908">
    <property type="entry name" value="MR_MLE_1"/>
    <property type="match status" value="1"/>
</dbReference>
<dbReference type="Pfam" id="PF02746">
    <property type="entry name" value="MR_MLE_N"/>
    <property type="match status" value="1"/>
</dbReference>
<accession>A0A7X0VWG4</accession>
<feature type="domain" description="Mandelate racemase/muconate lactonizing enzyme C-terminal" evidence="3">
    <location>
        <begin position="125"/>
        <end position="230"/>
    </location>
</feature>
<dbReference type="InterPro" id="IPR029017">
    <property type="entry name" value="Enolase-like_N"/>
</dbReference>
<evidence type="ECO:0000313" key="4">
    <source>
        <dbReference type="EMBL" id="MBB6730928.1"/>
    </source>
</evidence>
<dbReference type="NCBIfam" id="NF010624">
    <property type="entry name" value="PRK14017.1"/>
    <property type="match status" value="1"/>
</dbReference>
<dbReference type="SUPFAM" id="SSF54826">
    <property type="entry name" value="Enolase N-terminal domain-like"/>
    <property type="match status" value="1"/>
</dbReference>
<dbReference type="SUPFAM" id="SSF51604">
    <property type="entry name" value="Enolase C-terminal domain-like"/>
    <property type="match status" value="1"/>
</dbReference>
<dbReference type="AlphaFoldDB" id="A0A7X0VWG4"/>
<dbReference type="GO" id="GO:0009063">
    <property type="term" value="P:amino acid catabolic process"/>
    <property type="evidence" value="ECO:0007669"/>
    <property type="project" value="InterPro"/>
</dbReference>
<dbReference type="Proteomes" id="UP000564644">
    <property type="component" value="Unassembled WGS sequence"/>
</dbReference>
<dbReference type="Pfam" id="PF13378">
    <property type="entry name" value="MR_MLE_C"/>
    <property type="match status" value="1"/>
</dbReference>
<evidence type="ECO:0000313" key="5">
    <source>
        <dbReference type="Proteomes" id="UP000564644"/>
    </source>
</evidence>
<keyword evidence="1" id="KW-0479">Metal-binding</keyword>
<dbReference type="RefSeq" id="WP_185128582.1">
    <property type="nucleotide sequence ID" value="NZ_JACJVO010000009.1"/>
</dbReference>
<gene>
    <name evidence="4" type="primary">dgoD</name>
    <name evidence="4" type="ORF">H7C18_08435</name>
</gene>
<name>A0A7X0VWG4_9BACL</name>
<dbReference type="PROSITE" id="PS00909">
    <property type="entry name" value="MR_MLE_2"/>
    <property type="match status" value="1"/>
</dbReference>
<dbReference type="Gene3D" id="3.20.20.120">
    <property type="entry name" value="Enolase-like C-terminal domain"/>
    <property type="match status" value="1"/>
</dbReference>
<evidence type="ECO:0000256" key="2">
    <source>
        <dbReference type="ARBA" id="ARBA00023239"/>
    </source>
</evidence>
<dbReference type="PANTHER" id="PTHR48080:SF2">
    <property type="entry name" value="D-GALACTONATE DEHYDRATASE"/>
    <property type="match status" value="1"/>
</dbReference>
<evidence type="ECO:0000259" key="3">
    <source>
        <dbReference type="SMART" id="SM00922"/>
    </source>
</evidence>